<keyword evidence="2" id="KW-0732">Signal</keyword>
<gene>
    <name evidence="3" type="ORF">CAUS1442_LOCUS15200</name>
</gene>
<dbReference type="EMBL" id="HBEF01024544">
    <property type="protein sequence ID" value="CAD8343065.1"/>
    <property type="molecule type" value="Transcribed_RNA"/>
</dbReference>
<sequence>MQSYDYHVLLRTLWALLVSFSAGARTASYITCPPASSQNDFNDTGITSAKNILSPGRLELSKARDRHTYRESERDRGGGTEEHDLWRRRWQDLALRNFYLD</sequence>
<evidence type="ECO:0000256" key="2">
    <source>
        <dbReference type="SAM" id="SignalP"/>
    </source>
</evidence>
<organism evidence="3">
    <name type="scientific">Craspedostauros australis</name>
    <dbReference type="NCBI Taxonomy" id="1486917"/>
    <lineage>
        <taxon>Eukaryota</taxon>
        <taxon>Sar</taxon>
        <taxon>Stramenopiles</taxon>
        <taxon>Ochrophyta</taxon>
        <taxon>Bacillariophyta</taxon>
        <taxon>Bacillariophyceae</taxon>
        <taxon>Bacillariophycidae</taxon>
        <taxon>Naviculales</taxon>
        <taxon>Naviculaceae</taxon>
        <taxon>Craspedostauros</taxon>
    </lineage>
</organism>
<evidence type="ECO:0000256" key="1">
    <source>
        <dbReference type="SAM" id="MobiDB-lite"/>
    </source>
</evidence>
<evidence type="ECO:0000313" key="3">
    <source>
        <dbReference type="EMBL" id="CAD8343065.1"/>
    </source>
</evidence>
<accession>A0A7R9ZT88</accession>
<feature type="chain" id="PRO_5031511506" description="RxLR effector protein" evidence="2">
    <location>
        <begin position="24"/>
        <end position="101"/>
    </location>
</feature>
<evidence type="ECO:0008006" key="4">
    <source>
        <dbReference type="Google" id="ProtNLM"/>
    </source>
</evidence>
<feature type="region of interest" description="Disordered" evidence="1">
    <location>
        <begin position="63"/>
        <end position="82"/>
    </location>
</feature>
<name>A0A7R9ZT88_9STRA</name>
<proteinExistence type="predicted"/>
<dbReference type="AlphaFoldDB" id="A0A7R9ZT88"/>
<feature type="signal peptide" evidence="2">
    <location>
        <begin position="1"/>
        <end position="23"/>
    </location>
</feature>
<protein>
    <recommendedName>
        <fullName evidence="4">RxLR effector protein</fullName>
    </recommendedName>
</protein>
<reference evidence="3" key="1">
    <citation type="submission" date="2021-01" db="EMBL/GenBank/DDBJ databases">
        <authorList>
            <person name="Corre E."/>
            <person name="Pelletier E."/>
            <person name="Niang G."/>
            <person name="Scheremetjew M."/>
            <person name="Finn R."/>
            <person name="Kale V."/>
            <person name="Holt S."/>
            <person name="Cochrane G."/>
            <person name="Meng A."/>
            <person name="Brown T."/>
            <person name="Cohen L."/>
        </authorList>
    </citation>
    <scope>NUCLEOTIDE SEQUENCE</scope>
    <source>
        <strain evidence="3">CCMP3328</strain>
    </source>
</reference>